<feature type="signal peptide" evidence="1">
    <location>
        <begin position="1"/>
        <end position="19"/>
    </location>
</feature>
<name>A0A9J2PP48_ASCLU</name>
<dbReference type="Proteomes" id="UP000036681">
    <property type="component" value="Unplaced"/>
</dbReference>
<evidence type="ECO:0000313" key="2">
    <source>
        <dbReference type="Proteomes" id="UP000036681"/>
    </source>
</evidence>
<keyword evidence="2" id="KW-1185">Reference proteome</keyword>
<dbReference type="SUPFAM" id="SSF58113">
    <property type="entry name" value="Apolipoprotein A-I"/>
    <property type="match status" value="1"/>
</dbReference>
<protein>
    <submittedName>
        <fullName evidence="3">Chondroitin proteoglycan 4 domain-containing protein</fullName>
    </submittedName>
</protein>
<dbReference type="WBParaSite" id="ALUE_0001174201-mRNA-1">
    <property type="protein sequence ID" value="ALUE_0001174201-mRNA-1"/>
    <property type="gene ID" value="ALUE_0001174201"/>
</dbReference>
<dbReference type="PANTHER" id="PTHR34401">
    <property type="entry name" value="PROTEIN CBG12388-RELATED"/>
    <property type="match status" value="1"/>
</dbReference>
<keyword evidence="1" id="KW-0732">Signal</keyword>
<evidence type="ECO:0000313" key="3">
    <source>
        <dbReference type="WBParaSite" id="ALUE_0001174201-mRNA-1"/>
    </source>
</evidence>
<sequence>MRAILSCIALLSLTVFTESQLIRQCTCSEIASCKKGYVSSVKPCADRCQKYAASLNANYAALKRCILQREDLMKNTVQCTESSFPNACAEAPGRFVQKRRLESLEIAGVAEINRMLSASGVLEGWLKEFKGVLEGWLKELKGVHEGWLKELEGVVGGWLKEFKGVLEGWLKEFKGVLEGWLKEFKGVLEGWLKELEGVLESWLKELEGVVGGVADQVQDLLAQGRKFMRCTKSCLDKSANKCADKLNCGFDLPSDNVLIATSKQCAIRSGFNTRTVQDMCRCFVGAGLRSKKIFLSFPEQALYSFFQATGECMSSITSHLMKCSSLKCFTV</sequence>
<accession>A0A9J2PP48</accession>
<organism evidence="2 3">
    <name type="scientific">Ascaris lumbricoides</name>
    <name type="common">Giant roundworm</name>
    <dbReference type="NCBI Taxonomy" id="6252"/>
    <lineage>
        <taxon>Eukaryota</taxon>
        <taxon>Metazoa</taxon>
        <taxon>Ecdysozoa</taxon>
        <taxon>Nematoda</taxon>
        <taxon>Chromadorea</taxon>
        <taxon>Rhabditida</taxon>
        <taxon>Spirurina</taxon>
        <taxon>Ascaridomorpha</taxon>
        <taxon>Ascaridoidea</taxon>
        <taxon>Ascarididae</taxon>
        <taxon>Ascaris</taxon>
    </lineage>
</organism>
<feature type="chain" id="PRO_5039891972" evidence="1">
    <location>
        <begin position="20"/>
        <end position="331"/>
    </location>
</feature>
<dbReference type="PANTHER" id="PTHR34401:SF3">
    <property type="entry name" value="DB DOMAIN-CONTAINING PROTEIN"/>
    <property type="match status" value="1"/>
</dbReference>
<proteinExistence type="predicted"/>
<evidence type="ECO:0000256" key="1">
    <source>
        <dbReference type="SAM" id="SignalP"/>
    </source>
</evidence>
<reference evidence="3" key="1">
    <citation type="submission" date="2023-03" db="UniProtKB">
        <authorList>
            <consortium name="WormBaseParasite"/>
        </authorList>
    </citation>
    <scope>IDENTIFICATION</scope>
</reference>
<dbReference type="AlphaFoldDB" id="A0A9J2PP48"/>